<sequence length="327" mass="38439">MWKFSRARKENRETINSLVLWGNLGVVFLLAALGCLLCKYTQIFCCLFFISVFGFMMTFYWGIKGFLCSVCLITIILIGLNVSNRFDLENILFSMSIMLSWLILLLGRQEVFLYFKNKTLKEQNLERKCIFLQKKIDQLQELLIFKKASQKKQQENVLLKKQLEGLNSELVREKKEKDIWQKRHHTVIQKISNHQSREKKLQNALKNAFHMQSEATKNFQEKAHLLDQTRKRVFHLDNALFALERDCMEKEFDPQVADFMSHIMQMQKTQSNLEFEVSLLEEIVCSICNQKKKNVIKPKFAVKKTISKLLQNVSSNQNLSKSRTPLL</sequence>
<proteinExistence type="predicted"/>
<keyword evidence="2" id="KW-0472">Membrane</keyword>
<feature type="transmembrane region" description="Helical" evidence="2">
    <location>
        <begin position="92"/>
        <end position="115"/>
    </location>
</feature>
<dbReference type="RefSeq" id="WP_194844825.1">
    <property type="nucleotide sequence ID" value="NZ_CP075585.1"/>
</dbReference>
<evidence type="ECO:0000256" key="1">
    <source>
        <dbReference type="SAM" id="Coils"/>
    </source>
</evidence>
<accession>A0ABX8Z086</accession>
<protein>
    <recommendedName>
        <fullName evidence="5">Myosin heavy chain</fullName>
    </recommendedName>
</protein>
<keyword evidence="4" id="KW-1185">Reference proteome</keyword>
<evidence type="ECO:0000256" key="2">
    <source>
        <dbReference type="SAM" id="Phobius"/>
    </source>
</evidence>
<keyword evidence="2" id="KW-1133">Transmembrane helix</keyword>
<keyword evidence="1" id="KW-0175">Coiled coil</keyword>
<feature type="transmembrane region" description="Helical" evidence="2">
    <location>
        <begin position="59"/>
        <end position="80"/>
    </location>
</feature>
<dbReference type="Proteomes" id="UP000822862">
    <property type="component" value="Chromosome"/>
</dbReference>
<dbReference type="EMBL" id="CP075585">
    <property type="protein sequence ID" value="QZA59076.1"/>
    <property type="molecule type" value="Genomic_DNA"/>
</dbReference>
<feature type="coiled-coil region" evidence="1">
    <location>
        <begin position="122"/>
        <end position="183"/>
    </location>
</feature>
<evidence type="ECO:0008006" key="5">
    <source>
        <dbReference type="Google" id="ProtNLM"/>
    </source>
</evidence>
<gene>
    <name evidence="3" type="ORF">RHAB15C_0000960</name>
</gene>
<dbReference type="PROSITE" id="PS51257">
    <property type="entry name" value="PROKAR_LIPOPROTEIN"/>
    <property type="match status" value="1"/>
</dbReference>
<keyword evidence="2" id="KW-0812">Transmembrane</keyword>
<reference evidence="3 4" key="1">
    <citation type="submission" date="2021-05" db="EMBL/GenBank/DDBJ databases">
        <title>Ecology and evolution of chlamydial symbionts of arthropods.</title>
        <authorList>
            <person name="Halter T."/>
            <person name="Sixt B.S."/>
            <person name="Toenshoff E.R."/>
            <person name="Koestlbacher S."/>
            <person name="Schulz F."/>
            <person name="Kostanjsek R."/>
            <person name="Collingro A."/>
            <person name="Hendrickx F."/>
            <person name="Horn M."/>
        </authorList>
    </citation>
    <scope>NUCLEOTIDE SEQUENCE [LARGE SCALE GENOMIC DNA]</scope>
    <source>
        <strain evidence="3 4">15C</strain>
    </source>
</reference>
<name>A0ABX8Z086_9BACT</name>
<evidence type="ECO:0000313" key="3">
    <source>
        <dbReference type="EMBL" id="QZA59076.1"/>
    </source>
</evidence>
<organism evidence="3 4">
    <name type="scientific">Candidatus Rhabdochlamydia porcellionis</name>
    <dbReference type="NCBI Taxonomy" id="225148"/>
    <lineage>
        <taxon>Bacteria</taxon>
        <taxon>Pseudomonadati</taxon>
        <taxon>Chlamydiota</taxon>
        <taxon>Chlamydiia</taxon>
        <taxon>Parachlamydiales</taxon>
        <taxon>Candidatus Rhabdochlamydiaceae</taxon>
        <taxon>Candidatus Rhabdochlamydia</taxon>
    </lineage>
</organism>
<feature type="transmembrane region" description="Helical" evidence="2">
    <location>
        <begin position="20"/>
        <end position="53"/>
    </location>
</feature>
<evidence type="ECO:0000313" key="4">
    <source>
        <dbReference type="Proteomes" id="UP000822862"/>
    </source>
</evidence>